<dbReference type="Proteomes" id="UP000031802">
    <property type="component" value="Unassembled WGS sequence"/>
</dbReference>
<protein>
    <submittedName>
        <fullName evidence="1">Uncharacterized protein</fullName>
    </submittedName>
</protein>
<dbReference type="RefSeq" id="WP_037500697.1">
    <property type="nucleotide sequence ID" value="NZ_JJMU01000053.1"/>
</dbReference>
<sequence>MIAFTQHNLGKLEELFAELGYRVRYEKGSFRTGACVLQHTKVIMVNKFSNLEVRIQSLIQLLREMDVDMSNLDDKKKEFYKVVRKVEAQL</sequence>
<name>A0A0B8SZK2_9SPHI</name>
<comment type="caution">
    <text evidence="1">The sequence shown here is derived from an EMBL/GenBank/DDBJ whole genome shotgun (WGS) entry which is preliminary data.</text>
</comment>
<reference evidence="2" key="1">
    <citation type="submission" date="2014-04" db="EMBL/GenBank/DDBJ databases">
        <title>Whole-Genome optical mapping and complete genome sequence of Sphingobacterium deserti sp. nov., a new spaces isolated from desert in the west of China.</title>
        <authorList>
            <person name="Teng C."/>
            <person name="Zhou Z."/>
            <person name="Li X."/>
            <person name="Chen M."/>
            <person name="Lin M."/>
            <person name="Wang L."/>
            <person name="Su S."/>
            <person name="Zhang C."/>
            <person name="Zhang W."/>
        </authorList>
    </citation>
    <scope>NUCLEOTIDE SEQUENCE [LARGE SCALE GENOMIC DNA]</scope>
    <source>
        <strain evidence="2">ACCC05744</strain>
    </source>
</reference>
<dbReference type="OrthoDB" id="1524666at2"/>
<accession>A0A0B8SZK2</accession>
<reference evidence="1 2" key="2">
    <citation type="journal article" date="2015" name="PLoS ONE">
        <title>Whole-Genome Optical Mapping and Finished Genome Sequence of Sphingobacterium deserti sp. nov., a New Species Isolated from the Western Desert of China.</title>
        <authorList>
            <person name="Teng C."/>
            <person name="Zhou Z."/>
            <person name="Molnar I."/>
            <person name="Li X."/>
            <person name="Tang R."/>
            <person name="Chen M."/>
            <person name="Wang L."/>
            <person name="Su S."/>
            <person name="Zhang W."/>
            <person name="Lin M."/>
        </authorList>
    </citation>
    <scope>NUCLEOTIDE SEQUENCE [LARGE SCALE GENOMIC DNA]</scope>
    <source>
        <strain evidence="2">ACCC05744</strain>
    </source>
</reference>
<dbReference type="EMBL" id="JJMU01000053">
    <property type="protein sequence ID" value="KGE13272.1"/>
    <property type="molecule type" value="Genomic_DNA"/>
</dbReference>
<evidence type="ECO:0000313" key="1">
    <source>
        <dbReference type="EMBL" id="KGE13272.1"/>
    </source>
</evidence>
<gene>
    <name evidence="1" type="ORF">DI53_2803</name>
</gene>
<keyword evidence="2" id="KW-1185">Reference proteome</keyword>
<organism evidence="1 2">
    <name type="scientific">Sphingobacterium deserti</name>
    <dbReference type="NCBI Taxonomy" id="1229276"/>
    <lineage>
        <taxon>Bacteria</taxon>
        <taxon>Pseudomonadati</taxon>
        <taxon>Bacteroidota</taxon>
        <taxon>Sphingobacteriia</taxon>
        <taxon>Sphingobacteriales</taxon>
        <taxon>Sphingobacteriaceae</taxon>
        <taxon>Sphingobacterium</taxon>
    </lineage>
</organism>
<dbReference type="STRING" id="1229276.DI53_2803"/>
<dbReference type="eggNOG" id="ENOG5032ZSH">
    <property type="taxonomic scope" value="Bacteria"/>
</dbReference>
<proteinExistence type="predicted"/>
<dbReference type="AlphaFoldDB" id="A0A0B8SZK2"/>
<dbReference type="PATRIC" id="fig|1229276.3.peg.2897"/>
<evidence type="ECO:0000313" key="2">
    <source>
        <dbReference type="Proteomes" id="UP000031802"/>
    </source>
</evidence>